<evidence type="ECO:0000256" key="4">
    <source>
        <dbReference type="ARBA" id="ARBA00023242"/>
    </source>
</evidence>
<gene>
    <name evidence="7" type="ORF">V6N12_031831</name>
</gene>
<dbReference type="SUPFAM" id="SSF46689">
    <property type="entry name" value="Homeodomain-like"/>
    <property type="match status" value="1"/>
</dbReference>
<evidence type="ECO:0000256" key="2">
    <source>
        <dbReference type="ARBA" id="ARBA00023015"/>
    </source>
</evidence>
<comment type="caution">
    <text evidence="7">The sequence shown here is derived from an EMBL/GenBank/DDBJ whole genome shotgun (WGS) entry which is preliminary data.</text>
</comment>
<name>A0ABR2AKN1_9ROSI</name>
<proteinExistence type="predicted"/>
<evidence type="ECO:0000313" key="8">
    <source>
        <dbReference type="Proteomes" id="UP001472677"/>
    </source>
</evidence>
<protein>
    <recommendedName>
        <fullName evidence="6">HTH myb-type domain-containing protein</fullName>
    </recommendedName>
</protein>
<evidence type="ECO:0000256" key="3">
    <source>
        <dbReference type="ARBA" id="ARBA00023163"/>
    </source>
</evidence>
<keyword evidence="2" id="KW-0805">Transcription regulation</keyword>
<comment type="subcellular location">
    <subcellularLocation>
        <location evidence="1">Nucleus</location>
    </subcellularLocation>
</comment>
<dbReference type="Gene3D" id="1.10.10.60">
    <property type="entry name" value="Homeodomain-like"/>
    <property type="match status" value="1"/>
</dbReference>
<dbReference type="EMBL" id="JBBPBM010000565">
    <property type="protein sequence ID" value="KAK8494120.1"/>
    <property type="molecule type" value="Genomic_DNA"/>
</dbReference>
<dbReference type="Pfam" id="PF00249">
    <property type="entry name" value="Myb_DNA-binding"/>
    <property type="match status" value="1"/>
</dbReference>
<keyword evidence="3" id="KW-0804">Transcription</keyword>
<organism evidence="7 8">
    <name type="scientific">Hibiscus sabdariffa</name>
    <name type="common">roselle</name>
    <dbReference type="NCBI Taxonomy" id="183260"/>
    <lineage>
        <taxon>Eukaryota</taxon>
        <taxon>Viridiplantae</taxon>
        <taxon>Streptophyta</taxon>
        <taxon>Embryophyta</taxon>
        <taxon>Tracheophyta</taxon>
        <taxon>Spermatophyta</taxon>
        <taxon>Magnoliopsida</taxon>
        <taxon>eudicotyledons</taxon>
        <taxon>Gunneridae</taxon>
        <taxon>Pentapetalae</taxon>
        <taxon>rosids</taxon>
        <taxon>malvids</taxon>
        <taxon>Malvales</taxon>
        <taxon>Malvaceae</taxon>
        <taxon>Malvoideae</taxon>
        <taxon>Hibiscus</taxon>
    </lineage>
</organism>
<feature type="region of interest" description="Disordered" evidence="5">
    <location>
        <begin position="1"/>
        <end position="31"/>
    </location>
</feature>
<keyword evidence="4" id="KW-0539">Nucleus</keyword>
<dbReference type="PANTHER" id="PTHR31314">
    <property type="entry name" value="MYB FAMILY TRANSCRIPTION FACTOR PHL7-LIKE"/>
    <property type="match status" value="1"/>
</dbReference>
<dbReference type="InterPro" id="IPR017930">
    <property type="entry name" value="Myb_dom"/>
</dbReference>
<accession>A0ABR2AKN1</accession>
<dbReference type="PANTHER" id="PTHR31314:SF168">
    <property type="entry name" value="MYB-LIKE HTH TRANSCRIPTIONAL REGULATOR FAMILY PROTEIN"/>
    <property type="match status" value="1"/>
</dbReference>
<dbReference type="InterPro" id="IPR046955">
    <property type="entry name" value="PHR1-like"/>
</dbReference>
<evidence type="ECO:0000313" key="7">
    <source>
        <dbReference type="EMBL" id="KAK8494120.1"/>
    </source>
</evidence>
<sequence>MVSVDSFQDSRTRHGNKSNISGHVRPYNRSKTPRLRWTPDLHLCFLHAVERLGGQERATPKLVLQMMNIKGLSIAHVKSHLQMYRSKKIDDPNQGRDHRIYRLSQLPIRHNFNGRIPSSFWNGQNLYGSVAERLFQSNNLLSFSSQMATTQAIRPSRPMCSDDLRYRGTLKRKTMERNNVDQDMDLNLSLKVTTAAADNNGELERATLSLSLASSSASCSKPGAGKKQTRTAMVVWYVWGAMAMHALRANFLNSFSVLDSDEHDS</sequence>
<feature type="domain" description="HTH myb-type" evidence="6">
    <location>
        <begin position="29"/>
        <end position="89"/>
    </location>
</feature>
<evidence type="ECO:0000259" key="6">
    <source>
        <dbReference type="PROSITE" id="PS51294"/>
    </source>
</evidence>
<dbReference type="PROSITE" id="PS51294">
    <property type="entry name" value="HTH_MYB"/>
    <property type="match status" value="1"/>
</dbReference>
<keyword evidence="8" id="KW-1185">Reference proteome</keyword>
<dbReference type="InterPro" id="IPR001005">
    <property type="entry name" value="SANT/Myb"/>
</dbReference>
<dbReference type="InterPro" id="IPR009057">
    <property type="entry name" value="Homeodomain-like_sf"/>
</dbReference>
<dbReference type="NCBIfam" id="TIGR01557">
    <property type="entry name" value="myb_SHAQKYF"/>
    <property type="match status" value="1"/>
</dbReference>
<dbReference type="InterPro" id="IPR006447">
    <property type="entry name" value="Myb_dom_plants"/>
</dbReference>
<evidence type="ECO:0000256" key="1">
    <source>
        <dbReference type="ARBA" id="ARBA00004123"/>
    </source>
</evidence>
<reference evidence="7 8" key="1">
    <citation type="journal article" date="2024" name="G3 (Bethesda)">
        <title>Genome assembly of Hibiscus sabdariffa L. provides insights into metabolisms of medicinal natural products.</title>
        <authorList>
            <person name="Kim T."/>
        </authorList>
    </citation>
    <scope>NUCLEOTIDE SEQUENCE [LARGE SCALE GENOMIC DNA]</scope>
    <source>
        <strain evidence="7">TK-2024</strain>
        <tissue evidence="7">Old leaves</tissue>
    </source>
</reference>
<evidence type="ECO:0000256" key="5">
    <source>
        <dbReference type="SAM" id="MobiDB-lite"/>
    </source>
</evidence>
<dbReference type="Proteomes" id="UP001472677">
    <property type="component" value="Unassembled WGS sequence"/>
</dbReference>